<gene>
    <name evidence="2" type="ORF">ALC60_11878</name>
</gene>
<accession>A0A151WLY6</accession>
<dbReference type="PANTHER" id="PTHR21301:SF10">
    <property type="entry name" value="REVERSE TRANSCRIPTASE DOMAIN-CONTAINING PROTEIN"/>
    <property type="match status" value="1"/>
</dbReference>
<proteinExistence type="predicted"/>
<evidence type="ECO:0000259" key="1">
    <source>
        <dbReference type="Pfam" id="PF26215"/>
    </source>
</evidence>
<dbReference type="AlphaFoldDB" id="A0A151WLY6"/>
<protein>
    <recommendedName>
        <fullName evidence="1">Helix-turn-helix domain-containing protein</fullName>
    </recommendedName>
</protein>
<reference evidence="2 3" key="1">
    <citation type="submission" date="2015-09" db="EMBL/GenBank/DDBJ databases">
        <title>Trachymyrmex zeteki WGS genome.</title>
        <authorList>
            <person name="Nygaard S."/>
            <person name="Hu H."/>
            <person name="Boomsma J."/>
            <person name="Zhang G."/>
        </authorList>
    </citation>
    <scope>NUCLEOTIDE SEQUENCE [LARGE SCALE GENOMIC DNA]</scope>
    <source>
        <strain evidence="2">Tzet28-1</strain>
        <tissue evidence="2">Whole body</tissue>
    </source>
</reference>
<sequence length="219" mass="25415">MHSRIKFTLEVGGDKLNFLDITLIKNERIIESDWFHKPTLSGKFINFHSLHSLTQKKGVIIGMLDIRAVLLSQPKYHLKNIELIVATFLENDYSLEFIFSIINSRLKSFFHKDTSKQGNSDMEDETAKKSCFTVPYLSSISEKFKNITKDMNTSLYYCSLNKLDGIIKDHKDRLQVPTKMSCIQCRDCDATYVGQTGRLLKMRIKEHRNYINKKLPVNL</sequence>
<dbReference type="STRING" id="64791.A0A151WLY6"/>
<organism evidence="2 3">
    <name type="scientific">Mycetomoellerius zeteki</name>
    <dbReference type="NCBI Taxonomy" id="64791"/>
    <lineage>
        <taxon>Eukaryota</taxon>
        <taxon>Metazoa</taxon>
        <taxon>Ecdysozoa</taxon>
        <taxon>Arthropoda</taxon>
        <taxon>Hexapoda</taxon>
        <taxon>Insecta</taxon>
        <taxon>Pterygota</taxon>
        <taxon>Neoptera</taxon>
        <taxon>Endopterygota</taxon>
        <taxon>Hymenoptera</taxon>
        <taxon>Apocrita</taxon>
        <taxon>Aculeata</taxon>
        <taxon>Formicoidea</taxon>
        <taxon>Formicidae</taxon>
        <taxon>Myrmicinae</taxon>
        <taxon>Mycetomoellerius</taxon>
    </lineage>
</organism>
<dbReference type="Proteomes" id="UP000075809">
    <property type="component" value="Unassembled WGS sequence"/>
</dbReference>
<keyword evidence="3" id="KW-1185">Reference proteome</keyword>
<evidence type="ECO:0000313" key="2">
    <source>
        <dbReference type="EMBL" id="KYQ48827.1"/>
    </source>
</evidence>
<dbReference type="InterPro" id="IPR058912">
    <property type="entry name" value="HTH_animal"/>
</dbReference>
<evidence type="ECO:0000313" key="3">
    <source>
        <dbReference type="Proteomes" id="UP000075809"/>
    </source>
</evidence>
<dbReference type="PANTHER" id="PTHR21301">
    <property type="entry name" value="REVERSE TRANSCRIPTASE"/>
    <property type="match status" value="1"/>
</dbReference>
<dbReference type="Pfam" id="PF26215">
    <property type="entry name" value="HTH_animal"/>
    <property type="match status" value="1"/>
</dbReference>
<name>A0A151WLY6_9HYME</name>
<dbReference type="EMBL" id="KQ982944">
    <property type="protein sequence ID" value="KYQ48827.1"/>
    <property type="molecule type" value="Genomic_DNA"/>
</dbReference>
<feature type="domain" description="Helix-turn-helix" evidence="1">
    <location>
        <begin position="44"/>
        <end position="103"/>
    </location>
</feature>